<dbReference type="EMBL" id="GEDG01022922">
    <property type="protein sequence ID" value="JAP17127.1"/>
    <property type="molecule type" value="Transcribed_RNA"/>
</dbReference>
<evidence type="ECO:0000313" key="1">
    <source>
        <dbReference type="EMBL" id="JAP17127.1"/>
    </source>
</evidence>
<name>A0A0V0HAV0_SOLCH</name>
<accession>A0A0V0HAV0</accession>
<organism evidence="1">
    <name type="scientific">Solanum chacoense</name>
    <name type="common">Chaco potato</name>
    <dbReference type="NCBI Taxonomy" id="4108"/>
    <lineage>
        <taxon>Eukaryota</taxon>
        <taxon>Viridiplantae</taxon>
        <taxon>Streptophyta</taxon>
        <taxon>Embryophyta</taxon>
        <taxon>Tracheophyta</taxon>
        <taxon>Spermatophyta</taxon>
        <taxon>Magnoliopsida</taxon>
        <taxon>eudicotyledons</taxon>
        <taxon>Gunneridae</taxon>
        <taxon>Pentapetalae</taxon>
        <taxon>asterids</taxon>
        <taxon>lamiids</taxon>
        <taxon>Solanales</taxon>
        <taxon>Solanaceae</taxon>
        <taxon>Solanoideae</taxon>
        <taxon>Solaneae</taxon>
        <taxon>Solanum</taxon>
    </lineage>
</organism>
<protein>
    <submittedName>
        <fullName evidence="1">Putative ovule protein</fullName>
    </submittedName>
</protein>
<dbReference type="AlphaFoldDB" id="A0A0V0HAV0"/>
<reference evidence="1" key="1">
    <citation type="submission" date="2015-12" db="EMBL/GenBank/DDBJ databases">
        <title>Gene expression during late stages of embryo sac development: a critical building block for successful pollen-pistil interactions.</title>
        <authorList>
            <person name="Liu Y."/>
            <person name="Joly V."/>
            <person name="Sabar M."/>
            <person name="Matton D.P."/>
        </authorList>
    </citation>
    <scope>NUCLEOTIDE SEQUENCE</scope>
</reference>
<proteinExistence type="predicted"/>
<sequence>MKKQGEKHKSWYTMKVKMLSWNVGAEQGEQKEPGRIISTSVGSAYYVIVSGFYRKQWGIILIKKETVGDYCIVG</sequence>